<keyword evidence="3" id="KW-1185">Reference proteome</keyword>
<evidence type="ECO:0000256" key="1">
    <source>
        <dbReference type="SAM" id="Phobius"/>
    </source>
</evidence>
<reference evidence="2" key="1">
    <citation type="submission" date="2020-05" db="UniProtKB">
        <authorList>
            <consortium name="EnsemblMetazoa"/>
        </authorList>
    </citation>
    <scope>IDENTIFICATION</scope>
    <source>
        <strain evidence="2">SANGQUA</strain>
    </source>
</reference>
<sequence>MERTQHVQKLLKLCRLVLFVFDSFRSLSGFLVACLLT</sequence>
<protein>
    <submittedName>
        <fullName evidence="2">Uncharacterized protein</fullName>
    </submittedName>
</protein>
<evidence type="ECO:0000313" key="2">
    <source>
        <dbReference type="EnsemblMetazoa" id="AQUA015186-PB"/>
    </source>
</evidence>
<evidence type="ECO:0000313" key="3">
    <source>
        <dbReference type="Proteomes" id="UP000076407"/>
    </source>
</evidence>
<dbReference type="AlphaFoldDB" id="A0A182XTQ2"/>
<keyword evidence="1" id="KW-0812">Transmembrane</keyword>
<keyword evidence="1" id="KW-0472">Membrane</keyword>
<accession>A0A182XTQ2</accession>
<dbReference type="EnsemblMetazoa" id="AQUA015186-RB">
    <property type="protein sequence ID" value="AQUA015186-PB"/>
    <property type="gene ID" value="AQUA015186"/>
</dbReference>
<keyword evidence="1" id="KW-1133">Transmembrane helix</keyword>
<dbReference type="Proteomes" id="UP000076407">
    <property type="component" value="Unassembled WGS sequence"/>
</dbReference>
<organism evidence="2 3">
    <name type="scientific">Anopheles quadriannulatus</name>
    <name type="common">Mosquito</name>
    <dbReference type="NCBI Taxonomy" id="34691"/>
    <lineage>
        <taxon>Eukaryota</taxon>
        <taxon>Metazoa</taxon>
        <taxon>Ecdysozoa</taxon>
        <taxon>Arthropoda</taxon>
        <taxon>Hexapoda</taxon>
        <taxon>Insecta</taxon>
        <taxon>Pterygota</taxon>
        <taxon>Neoptera</taxon>
        <taxon>Endopterygota</taxon>
        <taxon>Diptera</taxon>
        <taxon>Nematocera</taxon>
        <taxon>Culicoidea</taxon>
        <taxon>Culicidae</taxon>
        <taxon>Anophelinae</taxon>
        <taxon>Anopheles</taxon>
    </lineage>
</organism>
<name>A0A182XTQ2_ANOQN</name>
<proteinExistence type="predicted"/>
<feature type="transmembrane region" description="Helical" evidence="1">
    <location>
        <begin position="16"/>
        <end position="36"/>
    </location>
</feature>